<dbReference type="RefSeq" id="WP_051192434.1">
    <property type="nucleotide sequence ID" value="NZ_JBIAQY010000003.1"/>
</dbReference>
<dbReference type="Proteomes" id="UP001601992">
    <property type="component" value="Unassembled WGS sequence"/>
</dbReference>
<name>A0ABW6RZB2_9NOCA</name>
<proteinExistence type="predicted"/>
<protein>
    <recommendedName>
        <fullName evidence="3">Suppressor of fused protein (SUFU)</fullName>
    </recommendedName>
</protein>
<evidence type="ECO:0008006" key="3">
    <source>
        <dbReference type="Google" id="ProtNLM"/>
    </source>
</evidence>
<dbReference type="EMBL" id="JBIAQY010000003">
    <property type="protein sequence ID" value="MFF3568281.1"/>
    <property type="molecule type" value="Genomic_DNA"/>
</dbReference>
<sequence length="221" mass="24458">MTDSVPESTSPSASQWVVQSVPPEWQPPQGLIAAAAANAGGSVIDIDPAWVDDPDGYVPPGAVRGLFPVDEQGQLIREYRRNTAHTPPRDDFRNLYVDNEVPLMVLGDDPEGTVRAYLMNTVTSQVEGTEVEWIWVADIPGHQVAGKPIENDQVAVTRVALGIPFAMSVRPPERDREVLAGTFTIIWAGLDEPERRVRLWLDLGESLEWAVEQFPTRMHEV</sequence>
<reference evidence="1 2" key="1">
    <citation type="submission" date="2024-10" db="EMBL/GenBank/DDBJ databases">
        <title>The Natural Products Discovery Center: Release of the First 8490 Sequenced Strains for Exploring Actinobacteria Biosynthetic Diversity.</title>
        <authorList>
            <person name="Kalkreuter E."/>
            <person name="Kautsar S.A."/>
            <person name="Yang D."/>
            <person name="Bader C.D."/>
            <person name="Teijaro C.N."/>
            <person name="Fluegel L."/>
            <person name="Davis C.M."/>
            <person name="Simpson J.R."/>
            <person name="Lauterbach L."/>
            <person name="Steele A.D."/>
            <person name="Gui C."/>
            <person name="Meng S."/>
            <person name="Li G."/>
            <person name="Viehrig K."/>
            <person name="Ye F."/>
            <person name="Su P."/>
            <person name="Kiefer A.F."/>
            <person name="Nichols A."/>
            <person name="Cepeda A.J."/>
            <person name="Yan W."/>
            <person name="Fan B."/>
            <person name="Jiang Y."/>
            <person name="Adhikari A."/>
            <person name="Zheng C.-J."/>
            <person name="Schuster L."/>
            <person name="Cowan T.M."/>
            <person name="Smanski M.J."/>
            <person name="Chevrette M.G."/>
            <person name="De Carvalho L.P.S."/>
            <person name="Shen B."/>
        </authorList>
    </citation>
    <scope>NUCLEOTIDE SEQUENCE [LARGE SCALE GENOMIC DNA]</scope>
    <source>
        <strain evidence="1 2">NPDC002593</strain>
    </source>
</reference>
<accession>A0ABW6RZB2</accession>
<comment type="caution">
    <text evidence="1">The sequence shown here is derived from an EMBL/GenBank/DDBJ whole genome shotgun (WGS) entry which is preliminary data.</text>
</comment>
<evidence type="ECO:0000313" key="1">
    <source>
        <dbReference type="EMBL" id="MFF3568281.1"/>
    </source>
</evidence>
<evidence type="ECO:0000313" key="2">
    <source>
        <dbReference type="Proteomes" id="UP001601992"/>
    </source>
</evidence>
<gene>
    <name evidence="1" type="ORF">ACFYXQ_10960</name>
</gene>
<keyword evidence="2" id="KW-1185">Reference proteome</keyword>
<organism evidence="1 2">
    <name type="scientific">Nocardia jiangxiensis</name>
    <dbReference type="NCBI Taxonomy" id="282685"/>
    <lineage>
        <taxon>Bacteria</taxon>
        <taxon>Bacillati</taxon>
        <taxon>Actinomycetota</taxon>
        <taxon>Actinomycetes</taxon>
        <taxon>Mycobacteriales</taxon>
        <taxon>Nocardiaceae</taxon>
        <taxon>Nocardia</taxon>
    </lineage>
</organism>